<accession>A0AC61RDZ1</accession>
<proteinExistence type="predicted"/>
<dbReference type="EMBL" id="SRYB01000016">
    <property type="protein sequence ID" value="TGY78123.1"/>
    <property type="molecule type" value="Genomic_DNA"/>
</dbReference>
<protein>
    <submittedName>
        <fullName evidence="1">DUF5121 domain-containing protein</fullName>
    </submittedName>
</protein>
<gene>
    <name evidence="1" type="ORF">E5331_11385</name>
</gene>
<evidence type="ECO:0000313" key="2">
    <source>
        <dbReference type="Proteomes" id="UP000306319"/>
    </source>
</evidence>
<keyword evidence="2" id="KW-1185">Reference proteome</keyword>
<sequence>MKTIKYAFLAMAGIASLTACNDDDWSKGNPTMGVKTDLGTACFGDSLRFTINASDSEVPLSTLRAQLYFGDEMVSEKVIRTKKNGEDYEGAVYVPYLANIPDGRATLILTLQNINFTKNSMEYEVKITHPDYPSLTFVAEDGTEYKMEKQEKYVYAFTERLPQELKGFIKAPKYGENGNELTFGYANSAISVGAESAIPFSNSNPGKYTVSFNTFSFEGSPFTKLMFNDMQFESTDDTHAQADIKLTQGQTITPAGFPNFADWWIDPDFFKKEDNGNLTFLPASGSYRVIADLQKQYFRVYLLNGNDPAKLADDGTGAVWVIGNNVGKPSVDSSEVGWTTENALCMAPMGDKRYQITFVGGQTISTDGINFKFFHQMGWGGEFGGDALTSTSDIVKVGDGTSGHDNGNLYLAEGETLSANHVYRFTIDLSAGITAGVLSVEDCGEQAFEEKPVSVAGTKLTTSDNSYYEGTVTLSQGDYLNVNGLSGLDEYYADPDYFIFDEDANDFKVNVISSDYKVKINKASKTISAIMMYGGEEATFDNGGAIWLMGWGVASPSMDSQFGWNPGAAYCMAQIAPNVYQFTGVAGPEKGSSVGMRIRTDYLSFKFFLQDGWGGELSGDNALTLTEGASSLLKDSGNLELADGVNLEEGATYRITVDLTAGVAAGTIDMVKL</sequence>
<evidence type="ECO:0000313" key="1">
    <source>
        <dbReference type="EMBL" id="TGY78123.1"/>
    </source>
</evidence>
<comment type="caution">
    <text evidence="1">The sequence shown here is derived from an EMBL/GenBank/DDBJ whole genome shotgun (WGS) entry which is preliminary data.</text>
</comment>
<organism evidence="1 2">
    <name type="scientific">Lepagella muris</name>
    <dbReference type="NCBI Taxonomy" id="3032870"/>
    <lineage>
        <taxon>Bacteria</taxon>
        <taxon>Pseudomonadati</taxon>
        <taxon>Bacteroidota</taxon>
        <taxon>Bacteroidia</taxon>
        <taxon>Bacteroidales</taxon>
        <taxon>Muribaculaceae</taxon>
        <taxon>Lepagella</taxon>
    </lineage>
</organism>
<reference evidence="1" key="1">
    <citation type="submission" date="2019-04" db="EMBL/GenBank/DDBJ databases">
        <title>Microbes associate with the intestines of laboratory mice.</title>
        <authorList>
            <person name="Navarre W."/>
            <person name="Wong E."/>
            <person name="Huang K."/>
            <person name="Tropini C."/>
            <person name="Ng K."/>
            <person name="Yu B."/>
        </authorList>
    </citation>
    <scope>NUCLEOTIDE SEQUENCE</scope>
    <source>
        <strain evidence="1">NM04_E33</strain>
    </source>
</reference>
<dbReference type="Proteomes" id="UP000306319">
    <property type="component" value="Unassembled WGS sequence"/>
</dbReference>
<name>A0AC61RDZ1_9BACT</name>